<gene>
    <name evidence="10" type="primary">cas1</name>
    <name evidence="11" type="ORF">CQA54_03710</name>
</gene>
<reference evidence="11 12" key="1">
    <citation type="submission" date="2018-04" db="EMBL/GenBank/DDBJ databases">
        <title>Novel Campyloabacter and Helicobacter Species and Strains.</title>
        <authorList>
            <person name="Mannion A.J."/>
            <person name="Shen Z."/>
            <person name="Fox J.G."/>
        </authorList>
    </citation>
    <scope>NUCLEOTIDE SEQUENCE [LARGE SCALE GENOMIC DNA]</scope>
    <source>
        <strain evidence="11 12">MIT 12-6600</strain>
    </source>
</reference>
<sequence length="307" mass="35023">MGYDEAFRNVVFASKAHLRLQDQHLVVQNEEENARLYIKDLQCVILESPQITITQALLSALAEAKVLVLTCDKTHTINGIYTPFLGHFANAQVAREHIAVSAQNKASLWCEIVKNKISNQASVLQMCGYTKQAQDLAKLCDKVSMGDHDNIEAYAAALYFRYLFGNGFSRKHKHKIQNALLDYGYAIVRSCVIRSVCMSGLLTWFGIKHNNQFNQFNLCDDLIEVFRPFVDRCVLALLESRVLDSEYSQYIETMTRQDKMALIENLQSEAKIGERVFPLHRAINFYVQRFKNALLYGQPLLLVEFGV</sequence>
<dbReference type="Proteomes" id="UP000256514">
    <property type="component" value="Unassembled WGS sequence"/>
</dbReference>
<dbReference type="Gene3D" id="1.20.120.920">
    <property type="entry name" value="CRISPR-associated endonuclease Cas1, C-terminal domain"/>
    <property type="match status" value="1"/>
</dbReference>
<evidence type="ECO:0000256" key="9">
    <source>
        <dbReference type="ARBA" id="ARBA00038592"/>
    </source>
</evidence>
<dbReference type="RefSeq" id="WP_095627813.1">
    <property type="nucleotide sequence ID" value="NZ_NXLT01000002.1"/>
</dbReference>
<name>A0A3D8IRY6_9HELI</name>
<keyword evidence="5 10" id="KW-0460">Magnesium</keyword>
<dbReference type="AlphaFoldDB" id="A0A3D8IRY6"/>
<keyword evidence="2 10" id="KW-0479">Metal-binding</keyword>
<evidence type="ECO:0000256" key="7">
    <source>
        <dbReference type="ARBA" id="ARBA00023125"/>
    </source>
</evidence>
<comment type="subunit">
    <text evidence="9 10">Homodimer, forms a heterotetramer with a Cas2 homodimer.</text>
</comment>
<keyword evidence="7 10" id="KW-0238">DNA-binding</keyword>
<keyword evidence="3 10" id="KW-0255">Endonuclease</keyword>
<feature type="binding site" evidence="10">
    <location>
        <position position="224"/>
    </location>
    <ligand>
        <name>Mn(2+)</name>
        <dbReference type="ChEBI" id="CHEBI:29035"/>
    </ligand>
</feature>
<proteinExistence type="inferred from homology"/>
<dbReference type="HAMAP" id="MF_01470">
    <property type="entry name" value="Cas1"/>
    <property type="match status" value="1"/>
</dbReference>
<dbReference type="GO" id="GO:0016787">
    <property type="term" value="F:hydrolase activity"/>
    <property type="evidence" value="ECO:0007669"/>
    <property type="project" value="UniProtKB-KW"/>
</dbReference>
<evidence type="ECO:0000256" key="4">
    <source>
        <dbReference type="ARBA" id="ARBA00022801"/>
    </source>
</evidence>
<dbReference type="Pfam" id="PF01867">
    <property type="entry name" value="Cas_Cas1"/>
    <property type="match status" value="1"/>
</dbReference>
<evidence type="ECO:0000313" key="12">
    <source>
        <dbReference type="Proteomes" id="UP000256514"/>
    </source>
</evidence>
<keyword evidence="6 10" id="KW-0051">Antiviral defense</keyword>
<feature type="binding site" evidence="10">
    <location>
        <position position="209"/>
    </location>
    <ligand>
        <name>Mn(2+)</name>
        <dbReference type="ChEBI" id="CHEBI:29035"/>
    </ligand>
</feature>
<dbReference type="InterPro" id="IPR050646">
    <property type="entry name" value="Cas1"/>
</dbReference>
<evidence type="ECO:0000313" key="11">
    <source>
        <dbReference type="EMBL" id="RDU68029.1"/>
    </source>
</evidence>
<accession>A0A3D8IRY6</accession>
<dbReference type="EMBL" id="NXLT01000002">
    <property type="protein sequence ID" value="RDU68029.1"/>
    <property type="molecule type" value="Genomic_DNA"/>
</dbReference>
<comment type="cofactor">
    <cofactor evidence="10">
        <name>Mg(2+)</name>
        <dbReference type="ChEBI" id="CHEBI:18420"/>
    </cofactor>
    <cofactor evidence="10">
        <name>Mn(2+)</name>
        <dbReference type="ChEBI" id="CHEBI:29035"/>
    </cofactor>
</comment>
<dbReference type="GO" id="GO:0043571">
    <property type="term" value="P:maintenance of CRISPR repeat elements"/>
    <property type="evidence" value="ECO:0007669"/>
    <property type="project" value="UniProtKB-UniRule"/>
</dbReference>
<comment type="function">
    <text evidence="10">CRISPR (clustered regularly interspaced short palindromic repeat), is an adaptive immune system that provides protection against mobile genetic elements (viruses, transposable elements and conjugative plasmids). CRISPR clusters contain spacers, sequences complementary to antecedent mobile elements, and target invading nucleic acids. CRISPR clusters are transcribed and processed into CRISPR RNA (crRNA). Acts as a dsDNA endonuclease. Involved in the integration of spacer DNA into the CRISPR cassette.</text>
</comment>
<dbReference type="InterPro" id="IPR019855">
    <property type="entry name" value="CRISPR-assoc_Cas1_NMENI"/>
</dbReference>
<feature type="binding site" evidence="10">
    <location>
        <position position="152"/>
    </location>
    <ligand>
        <name>Mn(2+)</name>
        <dbReference type="ChEBI" id="CHEBI:29035"/>
    </ligand>
</feature>
<organism evidence="11 12">
    <name type="scientific">Helicobacter equorum</name>
    <dbReference type="NCBI Taxonomy" id="361872"/>
    <lineage>
        <taxon>Bacteria</taxon>
        <taxon>Pseudomonadati</taxon>
        <taxon>Campylobacterota</taxon>
        <taxon>Epsilonproteobacteria</taxon>
        <taxon>Campylobacterales</taxon>
        <taxon>Helicobacteraceae</taxon>
        <taxon>Helicobacter</taxon>
    </lineage>
</organism>
<dbReference type="OrthoDB" id="5366084at2"/>
<dbReference type="GO" id="GO:0003677">
    <property type="term" value="F:DNA binding"/>
    <property type="evidence" value="ECO:0007669"/>
    <property type="project" value="UniProtKB-KW"/>
</dbReference>
<dbReference type="GO" id="GO:0046872">
    <property type="term" value="F:metal ion binding"/>
    <property type="evidence" value="ECO:0007669"/>
    <property type="project" value="UniProtKB-UniRule"/>
</dbReference>
<evidence type="ECO:0000256" key="3">
    <source>
        <dbReference type="ARBA" id="ARBA00022759"/>
    </source>
</evidence>
<dbReference type="EC" id="3.1.-.-" evidence="10"/>
<comment type="caution">
    <text evidence="11">The sequence shown here is derived from an EMBL/GenBank/DDBJ whole genome shotgun (WGS) entry which is preliminary data.</text>
</comment>
<dbReference type="PANTHER" id="PTHR34353">
    <property type="entry name" value="CRISPR-ASSOCIATED ENDONUCLEASE CAS1 1"/>
    <property type="match status" value="1"/>
</dbReference>
<keyword evidence="1 10" id="KW-0540">Nuclease</keyword>
<dbReference type="InterPro" id="IPR002729">
    <property type="entry name" value="CRISPR-assoc_Cas1"/>
</dbReference>
<dbReference type="GO" id="GO:0051607">
    <property type="term" value="P:defense response to virus"/>
    <property type="evidence" value="ECO:0007669"/>
    <property type="project" value="UniProtKB-UniRule"/>
</dbReference>
<keyword evidence="4 10" id="KW-0378">Hydrolase</keyword>
<keyword evidence="8 10" id="KW-0464">Manganese</keyword>
<evidence type="ECO:0000256" key="6">
    <source>
        <dbReference type="ARBA" id="ARBA00023118"/>
    </source>
</evidence>
<dbReference type="PANTHER" id="PTHR34353:SF2">
    <property type="entry name" value="CRISPR-ASSOCIATED ENDONUCLEASE CAS1 1"/>
    <property type="match status" value="1"/>
</dbReference>
<evidence type="ECO:0000256" key="5">
    <source>
        <dbReference type="ARBA" id="ARBA00022842"/>
    </source>
</evidence>
<dbReference type="NCBIfam" id="TIGR03639">
    <property type="entry name" value="cas1_NMENI"/>
    <property type="match status" value="1"/>
</dbReference>
<dbReference type="InterPro" id="IPR042206">
    <property type="entry name" value="CRISPR-assoc_Cas1_C"/>
</dbReference>
<evidence type="ECO:0000256" key="10">
    <source>
        <dbReference type="HAMAP-Rule" id="MF_01470"/>
    </source>
</evidence>
<dbReference type="GO" id="GO:0004520">
    <property type="term" value="F:DNA endonuclease activity"/>
    <property type="evidence" value="ECO:0007669"/>
    <property type="project" value="InterPro"/>
</dbReference>
<evidence type="ECO:0000256" key="2">
    <source>
        <dbReference type="ARBA" id="ARBA00022723"/>
    </source>
</evidence>
<evidence type="ECO:0000256" key="1">
    <source>
        <dbReference type="ARBA" id="ARBA00022722"/>
    </source>
</evidence>
<protein>
    <recommendedName>
        <fullName evidence="10">CRISPR-associated endonuclease Cas1</fullName>
        <ecNumber evidence="10">3.1.-.-</ecNumber>
    </recommendedName>
</protein>
<evidence type="ECO:0000256" key="8">
    <source>
        <dbReference type="ARBA" id="ARBA00023211"/>
    </source>
</evidence>
<comment type="similarity">
    <text evidence="10">Belongs to the CRISPR-associated endonuclease Cas1 family.</text>
</comment>
<keyword evidence="12" id="KW-1185">Reference proteome</keyword>
<dbReference type="NCBIfam" id="TIGR00287">
    <property type="entry name" value="cas1"/>
    <property type="match status" value="1"/>
</dbReference>